<reference evidence="3" key="1">
    <citation type="submission" date="2023-07" db="EMBL/GenBank/DDBJ databases">
        <title>Black Yeasts Isolated from many extreme environments.</title>
        <authorList>
            <person name="Coleine C."/>
            <person name="Stajich J.E."/>
            <person name="Selbmann L."/>
        </authorList>
    </citation>
    <scope>NUCLEOTIDE SEQUENCE</scope>
    <source>
        <strain evidence="3">CCFEE 5485</strain>
    </source>
</reference>
<evidence type="ECO:0000256" key="2">
    <source>
        <dbReference type="SAM" id="MobiDB-lite"/>
    </source>
</evidence>
<dbReference type="EMBL" id="JAUTXT010000020">
    <property type="protein sequence ID" value="KAK3674419.1"/>
    <property type="molecule type" value="Genomic_DNA"/>
</dbReference>
<name>A0AAE0WMD6_9PEZI</name>
<feature type="region of interest" description="Disordered" evidence="2">
    <location>
        <begin position="347"/>
        <end position="380"/>
    </location>
</feature>
<proteinExistence type="predicted"/>
<accession>A0AAE0WMD6</accession>
<evidence type="ECO:0000313" key="3">
    <source>
        <dbReference type="EMBL" id="KAK3674419.1"/>
    </source>
</evidence>
<feature type="coiled-coil region" evidence="1">
    <location>
        <begin position="128"/>
        <end position="155"/>
    </location>
</feature>
<feature type="compositionally biased region" description="Basic residues" evidence="2">
    <location>
        <begin position="487"/>
        <end position="499"/>
    </location>
</feature>
<comment type="caution">
    <text evidence="3">The sequence shown here is derived from an EMBL/GenBank/DDBJ whole genome shotgun (WGS) entry which is preliminary data.</text>
</comment>
<evidence type="ECO:0000313" key="4">
    <source>
        <dbReference type="Proteomes" id="UP001274830"/>
    </source>
</evidence>
<keyword evidence="4" id="KW-1185">Reference proteome</keyword>
<protein>
    <submittedName>
        <fullName evidence="3">Uncharacterized protein</fullName>
    </submittedName>
</protein>
<dbReference type="Proteomes" id="UP001274830">
    <property type="component" value="Unassembled WGS sequence"/>
</dbReference>
<gene>
    <name evidence="3" type="ORF">LTR78_005888</name>
</gene>
<dbReference type="AlphaFoldDB" id="A0AAE0WMD6"/>
<feature type="compositionally biased region" description="Basic and acidic residues" evidence="2">
    <location>
        <begin position="474"/>
        <end position="486"/>
    </location>
</feature>
<feature type="region of interest" description="Disordered" evidence="2">
    <location>
        <begin position="458"/>
        <end position="499"/>
    </location>
</feature>
<sequence>MAQASAQIGDILQSLINGFKTRLLEVEQSRSTSDAKFSEFEEAMTTFHAKVGDLANSDAKLRDVQSSLQTALTVQQAGHALVCEDIRGIQESQQRLNNRLDAVTSWRDTMNTKIERAEAKAVAADTATSAANNELAEIKRQVQDLQDIVAKQDRNLESRLQSCETALDNSTLVLVPTPTANGLVLTVQRRHAPNELGSSSKSRSSVLDVGSHGHGMAILPRPGDSNVSEFNCLVNTTAVDQSTVGPGCADTAPYDEGAVGDPGMLPMRSRTTRYSSIDSSVTLCNDRNPQRKLVPQSGATKPQVPAFPSLREQSEYRDECACEDVHHSIEATIDVPLPLIGHRVSDHTVRASKRHRSGSHSSSENDQSSKAPSACYFDTNQDGDGDEIVVASGNQRAKTAGAKQTLNALDSADELLPVVHKPWGIGGRGKEKVPTEEDDVNIAEKILYDVIRRSGRGLKPKRRYDDNVGVNDDQSMHAEDIATEPKKSRRSVKSRKPMI</sequence>
<evidence type="ECO:0000256" key="1">
    <source>
        <dbReference type="SAM" id="Coils"/>
    </source>
</evidence>
<keyword evidence="1" id="KW-0175">Coiled coil</keyword>
<organism evidence="3 4">
    <name type="scientific">Recurvomyces mirabilis</name>
    <dbReference type="NCBI Taxonomy" id="574656"/>
    <lineage>
        <taxon>Eukaryota</taxon>
        <taxon>Fungi</taxon>
        <taxon>Dikarya</taxon>
        <taxon>Ascomycota</taxon>
        <taxon>Pezizomycotina</taxon>
        <taxon>Dothideomycetes</taxon>
        <taxon>Dothideomycetidae</taxon>
        <taxon>Mycosphaerellales</taxon>
        <taxon>Teratosphaeriaceae</taxon>
        <taxon>Recurvomyces</taxon>
    </lineage>
</organism>